<dbReference type="Gene3D" id="1.10.8.730">
    <property type="match status" value="1"/>
</dbReference>
<dbReference type="Pfam" id="PF12846">
    <property type="entry name" value="AAA_10"/>
    <property type="match status" value="1"/>
</dbReference>
<keyword evidence="1" id="KW-0547">Nucleotide-binding</keyword>
<gene>
    <name evidence="1" type="ORF">KGQ19_00490</name>
</gene>
<name>A0ABS5KJ29_9ACTN</name>
<keyword evidence="2" id="KW-1185">Reference proteome</keyword>
<accession>A0ABS5KJ29</accession>
<dbReference type="InterPro" id="IPR051162">
    <property type="entry name" value="T4SS_component"/>
</dbReference>
<dbReference type="RefSeq" id="WP_212007002.1">
    <property type="nucleotide sequence ID" value="NZ_JAAFYZ010000002.1"/>
</dbReference>
<keyword evidence="1" id="KW-0067">ATP-binding</keyword>
<dbReference type="PANTHER" id="PTHR30121">
    <property type="entry name" value="UNCHARACTERIZED PROTEIN YJGR-RELATED"/>
    <property type="match status" value="1"/>
</dbReference>
<dbReference type="CDD" id="cd01127">
    <property type="entry name" value="TrwB_TraG_TraD_VirD4"/>
    <property type="match status" value="1"/>
</dbReference>
<protein>
    <submittedName>
        <fullName evidence="1">ATP-binding protein</fullName>
    </submittedName>
</protein>
<evidence type="ECO:0000313" key="2">
    <source>
        <dbReference type="Proteomes" id="UP000730482"/>
    </source>
</evidence>
<dbReference type="InterPro" id="IPR027417">
    <property type="entry name" value="P-loop_NTPase"/>
</dbReference>
<dbReference type="SUPFAM" id="SSF52540">
    <property type="entry name" value="P-loop containing nucleoside triphosphate hydrolases"/>
    <property type="match status" value="1"/>
</dbReference>
<reference evidence="1 2" key="1">
    <citation type="submission" date="2020-02" db="EMBL/GenBank/DDBJ databases">
        <title>Acidophilic actinobacteria isolated from forest soil.</title>
        <authorList>
            <person name="Golinska P."/>
        </authorList>
    </citation>
    <scope>NUCLEOTIDE SEQUENCE [LARGE SCALE GENOMIC DNA]</scope>
    <source>
        <strain evidence="1 2">NL8</strain>
    </source>
</reference>
<organism evidence="1 2">
    <name type="scientific">Catenulispora pinistramenti</name>
    <dbReference type="NCBI Taxonomy" id="2705254"/>
    <lineage>
        <taxon>Bacteria</taxon>
        <taxon>Bacillati</taxon>
        <taxon>Actinomycetota</taxon>
        <taxon>Actinomycetes</taxon>
        <taxon>Catenulisporales</taxon>
        <taxon>Catenulisporaceae</taxon>
        <taxon>Catenulispora</taxon>
    </lineage>
</organism>
<dbReference type="PANTHER" id="PTHR30121:SF6">
    <property type="entry name" value="SLR6007 PROTEIN"/>
    <property type="match status" value="1"/>
</dbReference>
<dbReference type="Gene3D" id="3.40.50.300">
    <property type="entry name" value="P-loop containing nucleotide triphosphate hydrolases"/>
    <property type="match status" value="1"/>
</dbReference>
<comment type="caution">
    <text evidence="1">The sequence shown here is derived from an EMBL/GenBank/DDBJ whole genome shotgun (WGS) entry which is preliminary data.</text>
</comment>
<dbReference type="EMBL" id="JAAFYZ010000002">
    <property type="protein sequence ID" value="MBS2545336.1"/>
    <property type="molecule type" value="Genomic_DNA"/>
</dbReference>
<evidence type="ECO:0000313" key="1">
    <source>
        <dbReference type="EMBL" id="MBS2545336.1"/>
    </source>
</evidence>
<proteinExistence type="predicted"/>
<dbReference type="GO" id="GO:0005524">
    <property type="term" value="F:ATP binding"/>
    <property type="evidence" value="ECO:0007669"/>
    <property type="project" value="UniProtKB-KW"/>
</dbReference>
<sequence length="589" mass="63060">MLTNLVPRRQQRTASWIGPASLGIGTRALSIGDDFATSFAAVDYPAEVMPGWLDPLTSYAGRLDLALHVEPVPSNEAADRLRRQRARLESSRRRGFDRAALDDPDLEAAAADARELAYRVSSGAGKLFRVGIYLTVHAASEAELAIEAARVRAIADSMLLKLVPLTYRAVAGWCATLPLGIDTVLMRRTFDTEALATCFPFASTDLPLPREADSAVLLGTNATGGGAMLWDRWALPNFNSVTLASSGAGKSYVTKLEMLRSLYRGVRVLVVDPEDEYDRVAAAVGGTRIALGLEGVRINPFDLPRQSIGAGDALRRRAMFAQTIVAVLLGSTLTADERAALDAAVLAAYNAKGITEDPATQHLPVPTLADVVNELRDAEPSASRSIAERLTPHTQGSFAGLFNGPTTVETDGHLTVFALRHLPDELRAVGILLTLDVIWREISGPQERRKRLVVVDEAWQLMSLPDGARFLCRMAKSARKYWAGLVVVSQDAADFLGTDFGLAVVANSATQILLRQSSQAIDHVANAFRLSAGERAFALSAARGQGLVLSGSTRAAFASVASATEHDLVTTDPAEIAALSRSANIEELA</sequence>
<dbReference type="Proteomes" id="UP000730482">
    <property type="component" value="Unassembled WGS sequence"/>
</dbReference>